<gene>
    <name evidence="4" type="ordered locus">Caka_2660</name>
</gene>
<dbReference type="RefSeq" id="WP_013044397.1">
    <property type="nucleotide sequence ID" value="NC_014008.1"/>
</dbReference>
<dbReference type="EMBL" id="CP001998">
    <property type="protein sequence ID" value="ADE55675.1"/>
    <property type="molecule type" value="Genomic_DNA"/>
</dbReference>
<dbReference type="Proteomes" id="UP000000925">
    <property type="component" value="Chromosome"/>
</dbReference>
<name>D5EPU2_CORAD</name>
<keyword evidence="5" id="KW-1185">Reference proteome</keyword>
<protein>
    <submittedName>
        <fullName evidence="4">Gonadoliberin III-related protein</fullName>
    </submittedName>
</protein>
<feature type="transmembrane region" description="Helical" evidence="1">
    <location>
        <begin position="455"/>
        <end position="474"/>
    </location>
</feature>
<feature type="domain" description="Inactive transglutaminase fused to 7 transmembrane helices" evidence="2">
    <location>
        <begin position="25"/>
        <end position="188"/>
    </location>
</feature>
<evidence type="ECO:0000313" key="4">
    <source>
        <dbReference type="EMBL" id="ADE55675.1"/>
    </source>
</evidence>
<dbReference type="Pfam" id="PF14400">
    <property type="entry name" value="Transglut_i_TM"/>
    <property type="match status" value="1"/>
</dbReference>
<dbReference type="OrthoDB" id="9804872at2"/>
<evidence type="ECO:0000256" key="1">
    <source>
        <dbReference type="SAM" id="Phobius"/>
    </source>
</evidence>
<reference evidence="4 5" key="1">
    <citation type="journal article" date="2010" name="Stand. Genomic Sci.">
        <title>Complete genome sequence of Coraliomargarita akajimensis type strain (04OKA010-24).</title>
        <authorList>
            <person name="Mavromatis K."/>
            <person name="Abt B."/>
            <person name="Brambilla E."/>
            <person name="Lapidus A."/>
            <person name="Copeland A."/>
            <person name="Deshpande S."/>
            <person name="Nolan M."/>
            <person name="Lucas S."/>
            <person name="Tice H."/>
            <person name="Cheng J.F."/>
            <person name="Han C."/>
            <person name="Detter J.C."/>
            <person name="Woyke T."/>
            <person name="Goodwin L."/>
            <person name="Pitluck S."/>
            <person name="Held B."/>
            <person name="Brettin T."/>
            <person name="Tapia R."/>
            <person name="Ivanova N."/>
            <person name="Mikhailova N."/>
            <person name="Pati A."/>
            <person name="Liolios K."/>
            <person name="Chen A."/>
            <person name="Palaniappan K."/>
            <person name="Land M."/>
            <person name="Hauser L."/>
            <person name="Chang Y.J."/>
            <person name="Jeffries C.D."/>
            <person name="Rohde M."/>
            <person name="Goker M."/>
            <person name="Bristow J."/>
            <person name="Eisen J.A."/>
            <person name="Markowitz V."/>
            <person name="Hugenholtz P."/>
            <person name="Klenk H.P."/>
            <person name="Kyrpides N.C."/>
        </authorList>
    </citation>
    <scope>NUCLEOTIDE SEQUENCE [LARGE SCALE GENOMIC DNA]</scope>
    <source>
        <strain evidence="5">DSM 45221 / IAM 15411 / JCM 23193 / KCTC 12865</strain>
    </source>
</reference>
<sequence>MNAKIQLRFLILILSAAGLALALTKHFKHGYPLLPRQQTPVWSIEANIRFKAKGDPVKLNFAVPGEQATFGILDESGSSQGYGFTPAKKQDASEDFYRTVTWSRDQAKGTQELYYRTDIYKRPSLKNLKLQSPPTTPDPQYQEGPLAISASEIIEQAKRASADSITFVSQLIQLLANPGDQNAQTLLRVADTDLRRIKLLNTLVLMGGYESHLIRALKLEETQARQKLIPAILLIDRENGIYKTFVWGSPHPLKTDSHLVWQRGGPALIELYGGSGAQVEFSVIRQDLPISFVLEQAANYGESNMMGFSLNSLSFEQQSSYRLLLMIPLGALVVVIMRNIVGIKTSGTFMPILLAMAFLKTELITGMLLFVIVVSVGLIMRSYLSRLDLLLVPRISAVVVVVIGIMVGFGIFGAKFDIQLMQSVTLFPTIILAWTVERLSVLWEEDGAREVATQTGGSLLVAALAYVVMGHPVLRYQAFVFPELLLVVLAIILALGQYSGYRLSELLRFAPLVQNGKGSAQ</sequence>
<dbReference type="HOGENOM" id="CLU_041549_0_0_0"/>
<dbReference type="InterPro" id="IPR025840">
    <property type="entry name" value="7TM_transglut"/>
</dbReference>
<feature type="transmembrane region" description="Helical" evidence="1">
    <location>
        <begin position="391"/>
        <end position="412"/>
    </location>
</feature>
<feature type="transmembrane region" description="Helical" evidence="1">
    <location>
        <begin position="481"/>
        <end position="501"/>
    </location>
</feature>
<dbReference type="KEGG" id="caa:Caka_2660"/>
<dbReference type="InterPro" id="IPR025838">
    <property type="entry name" value="Transglut_i_TM"/>
</dbReference>
<evidence type="ECO:0000259" key="3">
    <source>
        <dbReference type="Pfam" id="PF14402"/>
    </source>
</evidence>
<evidence type="ECO:0000313" key="5">
    <source>
        <dbReference type="Proteomes" id="UP000000925"/>
    </source>
</evidence>
<dbReference type="eggNOG" id="COG1305">
    <property type="taxonomic scope" value="Bacteria"/>
</dbReference>
<organism evidence="4 5">
    <name type="scientific">Coraliomargarita akajimensis (strain DSM 45221 / IAM 15411 / JCM 23193 / KCTC 12865 / 04OKA010-24)</name>
    <dbReference type="NCBI Taxonomy" id="583355"/>
    <lineage>
        <taxon>Bacteria</taxon>
        <taxon>Pseudomonadati</taxon>
        <taxon>Verrucomicrobiota</taxon>
        <taxon>Opitutia</taxon>
        <taxon>Puniceicoccales</taxon>
        <taxon>Coraliomargaritaceae</taxon>
        <taxon>Coraliomargarita</taxon>
    </lineage>
</organism>
<keyword evidence="1" id="KW-1133">Transmembrane helix</keyword>
<feature type="transmembrane region" description="Helical" evidence="1">
    <location>
        <begin position="424"/>
        <end position="443"/>
    </location>
</feature>
<evidence type="ECO:0000259" key="2">
    <source>
        <dbReference type="Pfam" id="PF14400"/>
    </source>
</evidence>
<feature type="transmembrane region" description="Helical" evidence="1">
    <location>
        <begin position="321"/>
        <end position="341"/>
    </location>
</feature>
<feature type="transmembrane region" description="Helical" evidence="1">
    <location>
        <begin position="353"/>
        <end position="379"/>
    </location>
</feature>
<accession>D5EPU2</accession>
<keyword evidence="1" id="KW-0812">Transmembrane</keyword>
<dbReference type="Pfam" id="PF14402">
    <property type="entry name" value="7TM_transglut"/>
    <property type="match status" value="1"/>
</dbReference>
<dbReference type="STRING" id="583355.Caka_2660"/>
<proteinExistence type="predicted"/>
<dbReference type="AlphaFoldDB" id="D5EPU2"/>
<feature type="domain" description="7 transmembrane helices usually fused to an inactive transglutaminase" evidence="3">
    <location>
        <begin position="268"/>
        <end position="512"/>
    </location>
</feature>
<keyword evidence="1" id="KW-0472">Membrane</keyword>